<proteinExistence type="predicted"/>
<evidence type="ECO:0008006" key="4">
    <source>
        <dbReference type="Google" id="ProtNLM"/>
    </source>
</evidence>
<name>A0A1F7JND8_9BACT</name>
<organism evidence="2 3">
    <name type="scientific">Candidatus Roizmanbacteria bacterium RIFCSPLOWO2_02_FULL_38_10</name>
    <dbReference type="NCBI Taxonomy" id="1802074"/>
    <lineage>
        <taxon>Bacteria</taxon>
        <taxon>Candidatus Roizmaniibacteriota</taxon>
    </lineage>
</organism>
<evidence type="ECO:0000313" key="3">
    <source>
        <dbReference type="Proteomes" id="UP000176376"/>
    </source>
</evidence>
<feature type="transmembrane region" description="Helical" evidence="1">
    <location>
        <begin position="6"/>
        <end position="24"/>
    </location>
</feature>
<dbReference type="Pfam" id="PF14584">
    <property type="entry name" value="DUF4446"/>
    <property type="match status" value="1"/>
</dbReference>
<comment type="caution">
    <text evidence="2">The sequence shown here is derived from an EMBL/GenBank/DDBJ whole genome shotgun (WGS) entry which is preliminary data.</text>
</comment>
<dbReference type="Proteomes" id="UP000176376">
    <property type="component" value="Unassembled WGS sequence"/>
</dbReference>
<dbReference type="InterPro" id="IPR027981">
    <property type="entry name" value="DUF4446"/>
</dbReference>
<keyword evidence="1" id="KW-0472">Membrane</keyword>
<keyword evidence="1" id="KW-1133">Transmembrane helix</keyword>
<protein>
    <recommendedName>
        <fullName evidence="4">DUF4446 domain-containing protein</fullName>
    </recommendedName>
</protein>
<dbReference type="EMBL" id="MGAY01000012">
    <property type="protein sequence ID" value="OGK57114.1"/>
    <property type="molecule type" value="Genomic_DNA"/>
</dbReference>
<gene>
    <name evidence="2" type="ORF">A3J15_02495</name>
</gene>
<keyword evidence="1" id="KW-0812">Transmembrane</keyword>
<dbReference type="AlphaFoldDB" id="A0A1F7JND8"/>
<reference evidence="2 3" key="1">
    <citation type="journal article" date="2016" name="Nat. Commun.">
        <title>Thousands of microbial genomes shed light on interconnected biogeochemical processes in an aquifer system.</title>
        <authorList>
            <person name="Anantharaman K."/>
            <person name="Brown C.T."/>
            <person name="Hug L.A."/>
            <person name="Sharon I."/>
            <person name="Castelle C.J."/>
            <person name="Probst A.J."/>
            <person name="Thomas B.C."/>
            <person name="Singh A."/>
            <person name="Wilkins M.J."/>
            <person name="Karaoz U."/>
            <person name="Brodie E.L."/>
            <person name="Williams K.H."/>
            <person name="Hubbard S.S."/>
            <person name="Banfield J.F."/>
        </authorList>
    </citation>
    <scope>NUCLEOTIDE SEQUENCE [LARGE SCALE GENOMIC DNA]</scope>
</reference>
<accession>A0A1F7JND8</accession>
<dbReference type="STRING" id="1802074.A3J15_02495"/>
<evidence type="ECO:0000256" key="1">
    <source>
        <dbReference type="SAM" id="Phobius"/>
    </source>
</evidence>
<evidence type="ECO:0000313" key="2">
    <source>
        <dbReference type="EMBL" id="OGK57114.1"/>
    </source>
</evidence>
<sequence>MLSYLILGFVILWLIILSVVIFRIRQHYHRLISRTKKRNIDDILDNLLEKEAVSEKEINLVHQNIKQLVSDSRRHFQKIGFLRFNPFERVAGDQSFVLSLLDADDNGLVMNFIYTREGVRIYAKQIKDGKADKYDLSQEEKDVIKKAK</sequence>